<feature type="region of interest" description="Disordered" evidence="2">
    <location>
        <begin position="393"/>
        <end position="414"/>
    </location>
</feature>
<organism evidence="3 4">
    <name type="scientific">Mycena metata</name>
    <dbReference type="NCBI Taxonomy" id="1033252"/>
    <lineage>
        <taxon>Eukaryota</taxon>
        <taxon>Fungi</taxon>
        <taxon>Dikarya</taxon>
        <taxon>Basidiomycota</taxon>
        <taxon>Agaricomycotina</taxon>
        <taxon>Agaricomycetes</taxon>
        <taxon>Agaricomycetidae</taxon>
        <taxon>Agaricales</taxon>
        <taxon>Marasmiineae</taxon>
        <taxon>Mycenaceae</taxon>
        <taxon>Mycena</taxon>
    </lineage>
</organism>
<accession>A0AAD7HHL2</accession>
<evidence type="ECO:0000256" key="2">
    <source>
        <dbReference type="SAM" id="MobiDB-lite"/>
    </source>
</evidence>
<name>A0AAD7HHL2_9AGAR</name>
<keyword evidence="1" id="KW-0175">Coiled coil</keyword>
<dbReference type="AlphaFoldDB" id="A0AAD7HHL2"/>
<gene>
    <name evidence="3" type="ORF">B0H16DRAFT_380985</name>
</gene>
<evidence type="ECO:0008006" key="5">
    <source>
        <dbReference type="Google" id="ProtNLM"/>
    </source>
</evidence>
<evidence type="ECO:0000313" key="4">
    <source>
        <dbReference type="Proteomes" id="UP001215598"/>
    </source>
</evidence>
<reference evidence="3" key="1">
    <citation type="submission" date="2023-03" db="EMBL/GenBank/DDBJ databases">
        <title>Massive genome expansion in bonnet fungi (Mycena s.s.) driven by repeated elements and novel gene families across ecological guilds.</title>
        <authorList>
            <consortium name="Lawrence Berkeley National Laboratory"/>
            <person name="Harder C.B."/>
            <person name="Miyauchi S."/>
            <person name="Viragh M."/>
            <person name="Kuo A."/>
            <person name="Thoen E."/>
            <person name="Andreopoulos B."/>
            <person name="Lu D."/>
            <person name="Skrede I."/>
            <person name="Drula E."/>
            <person name="Henrissat B."/>
            <person name="Morin E."/>
            <person name="Kohler A."/>
            <person name="Barry K."/>
            <person name="LaButti K."/>
            <person name="Morin E."/>
            <person name="Salamov A."/>
            <person name="Lipzen A."/>
            <person name="Mereny Z."/>
            <person name="Hegedus B."/>
            <person name="Baldrian P."/>
            <person name="Stursova M."/>
            <person name="Weitz H."/>
            <person name="Taylor A."/>
            <person name="Grigoriev I.V."/>
            <person name="Nagy L.G."/>
            <person name="Martin F."/>
            <person name="Kauserud H."/>
        </authorList>
    </citation>
    <scope>NUCLEOTIDE SEQUENCE</scope>
    <source>
        <strain evidence="3">CBHHK182m</strain>
    </source>
</reference>
<dbReference type="EMBL" id="JARKIB010000236">
    <property type="protein sequence ID" value="KAJ7720774.1"/>
    <property type="molecule type" value="Genomic_DNA"/>
</dbReference>
<feature type="coiled-coil region" evidence="1">
    <location>
        <begin position="20"/>
        <end position="54"/>
    </location>
</feature>
<dbReference type="Proteomes" id="UP001215598">
    <property type="component" value="Unassembled WGS sequence"/>
</dbReference>
<proteinExistence type="predicted"/>
<evidence type="ECO:0000256" key="1">
    <source>
        <dbReference type="SAM" id="Coils"/>
    </source>
</evidence>
<protein>
    <recommendedName>
        <fullName evidence="5">F-box domain-containing protein</fullName>
    </recommendedName>
</protein>
<comment type="caution">
    <text evidence="3">The sequence shown here is derived from an EMBL/GenBank/DDBJ whole genome shotgun (WGS) entry which is preliminary data.</text>
</comment>
<evidence type="ECO:0000313" key="3">
    <source>
        <dbReference type="EMBL" id="KAJ7720774.1"/>
    </source>
</evidence>
<keyword evidence="4" id="KW-1185">Reference proteome</keyword>
<sequence>MTTQASAESTHRPRTQNASLAADRARIAAIEAQILELKRLLSSLKEESDLLQDRLDAYTYPVFTLPNEIVSEIFIHFLPVYPATPPIIGRSSPSVLGQICRKWRDIALGTPALWRGFTLSLRNGRRLNQKLRLLKVWLQRSGACLLSIDMDVEDDDRRLGISVVAPFTREIAAHSARWEYLRLYSPTRPFPFISAPLPFLRSLTVGPMEPVVDGAPNSDSLMQALHAAPLLQNVAVVFWRAHCTSLYPWSQLTAFTAHSILPHLCVDIWARAHNLTYCNMFVYAHEEESGDEVTRPSQNVTQQSLSTVILRGDLPDDLPWNFLDILTFPALRKLEIGEFLLQQDPIGLLQSFVSRSRCSLQELYLNASDLDIESYRVALPTVGSIVSGELDPVNPWGVPRDEENRSPRIADGDE</sequence>
<feature type="compositionally biased region" description="Basic and acidic residues" evidence="2">
    <location>
        <begin position="399"/>
        <end position="414"/>
    </location>
</feature>